<evidence type="ECO:0000313" key="8">
    <source>
        <dbReference type="EMBL" id="MBB5192269.1"/>
    </source>
</evidence>
<evidence type="ECO:0000256" key="4">
    <source>
        <dbReference type="ARBA" id="ARBA00022692"/>
    </source>
</evidence>
<dbReference type="PANTHER" id="PTHR40043">
    <property type="entry name" value="UPF0719 INNER MEMBRANE PROTEIN YJFL"/>
    <property type="match status" value="1"/>
</dbReference>
<keyword evidence="3" id="KW-1003">Cell membrane</keyword>
<comment type="caution">
    <text evidence="8">The sequence shown here is derived from an EMBL/GenBank/DDBJ whole genome shotgun (WGS) entry which is preliminary data.</text>
</comment>
<feature type="transmembrane region" description="Helical" evidence="7">
    <location>
        <begin position="69"/>
        <end position="94"/>
    </location>
</feature>
<keyword evidence="6 7" id="KW-0472">Membrane</keyword>
<dbReference type="Proteomes" id="UP000543030">
    <property type="component" value="Unassembled WGS sequence"/>
</dbReference>
<evidence type="ECO:0000256" key="3">
    <source>
        <dbReference type="ARBA" id="ARBA00022475"/>
    </source>
</evidence>
<keyword evidence="5 7" id="KW-1133">Transmembrane helix</keyword>
<dbReference type="InterPro" id="IPR007140">
    <property type="entry name" value="DUF350"/>
</dbReference>
<dbReference type="EMBL" id="JACHHN010000006">
    <property type="protein sequence ID" value="MBB5192269.1"/>
    <property type="molecule type" value="Genomic_DNA"/>
</dbReference>
<evidence type="ECO:0000313" key="9">
    <source>
        <dbReference type="Proteomes" id="UP000543030"/>
    </source>
</evidence>
<protein>
    <submittedName>
        <fullName evidence="8">Putative membrane protein</fullName>
    </submittedName>
</protein>
<proteinExistence type="inferred from homology"/>
<feature type="transmembrane region" description="Helical" evidence="7">
    <location>
        <begin position="6"/>
        <end position="28"/>
    </location>
</feature>
<dbReference type="PANTHER" id="PTHR40043:SF1">
    <property type="entry name" value="UPF0719 INNER MEMBRANE PROTEIN YJFL"/>
    <property type="match status" value="1"/>
</dbReference>
<dbReference type="RefSeq" id="WP_184101950.1">
    <property type="nucleotide sequence ID" value="NZ_JACHHN010000006.1"/>
</dbReference>
<evidence type="ECO:0000256" key="5">
    <source>
        <dbReference type="ARBA" id="ARBA00022989"/>
    </source>
</evidence>
<comment type="similarity">
    <text evidence="2">Belongs to the UPF0719 family.</text>
</comment>
<dbReference type="Pfam" id="PF03994">
    <property type="entry name" value="DUF350"/>
    <property type="match status" value="1"/>
</dbReference>
<evidence type="ECO:0000256" key="7">
    <source>
        <dbReference type="SAM" id="Phobius"/>
    </source>
</evidence>
<keyword evidence="9" id="KW-1185">Reference proteome</keyword>
<name>A0A840RFE5_9NEIS</name>
<evidence type="ECO:0000256" key="6">
    <source>
        <dbReference type="ARBA" id="ARBA00023136"/>
    </source>
</evidence>
<accession>A0A840RFE5</accession>
<evidence type="ECO:0000256" key="2">
    <source>
        <dbReference type="ARBA" id="ARBA00005779"/>
    </source>
</evidence>
<gene>
    <name evidence="8" type="ORF">HNQ50_003010</name>
</gene>
<evidence type="ECO:0000256" key="1">
    <source>
        <dbReference type="ARBA" id="ARBA00004651"/>
    </source>
</evidence>
<comment type="subcellular location">
    <subcellularLocation>
        <location evidence="1">Cell membrane</location>
        <topology evidence="1">Multi-pass membrane protein</topology>
    </subcellularLocation>
</comment>
<organism evidence="8 9">
    <name type="scientific">Silvimonas terrae</name>
    <dbReference type="NCBI Taxonomy" id="300266"/>
    <lineage>
        <taxon>Bacteria</taxon>
        <taxon>Pseudomonadati</taxon>
        <taxon>Pseudomonadota</taxon>
        <taxon>Betaproteobacteria</taxon>
        <taxon>Neisseriales</taxon>
        <taxon>Chitinibacteraceae</taxon>
        <taxon>Silvimonas</taxon>
    </lineage>
</organism>
<feature type="transmembrane region" description="Helical" evidence="7">
    <location>
        <begin position="40"/>
        <end position="63"/>
    </location>
</feature>
<feature type="transmembrane region" description="Helical" evidence="7">
    <location>
        <begin position="106"/>
        <end position="125"/>
    </location>
</feature>
<sequence length="128" mass="13591">MLQVSAYLLHLLTAFALLLVFTCVYVKITPIDEFALIRRGVLAAALSLGGALVGFALTLASAITHYDQYTLVFAWAISAMVIQVLTYAVVTRLLPQMNEALQNNNVAMGALMGSASLTVGILNAACLS</sequence>
<keyword evidence="4 7" id="KW-0812">Transmembrane</keyword>
<dbReference type="GO" id="GO:0005886">
    <property type="term" value="C:plasma membrane"/>
    <property type="evidence" value="ECO:0007669"/>
    <property type="project" value="UniProtKB-SubCell"/>
</dbReference>
<dbReference type="AlphaFoldDB" id="A0A840RFE5"/>
<reference evidence="8 9" key="1">
    <citation type="submission" date="2020-08" db="EMBL/GenBank/DDBJ databases">
        <title>Genomic Encyclopedia of Type Strains, Phase IV (KMG-IV): sequencing the most valuable type-strain genomes for metagenomic binning, comparative biology and taxonomic classification.</title>
        <authorList>
            <person name="Goeker M."/>
        </authorList>
    </citation>
    <scope>NUCLEOTIDE SEQUENCE [LARGE SCALE GENOMIC DNA]</scope>
    <source>
        <strain evidence="8 9">DSM 18233</strain>
    </source>
</reference>